<dbReference type="AlphaFoldDB" id="A0AAV5WTI3"/>
<name>A0AAV5WTI3_9BILA</name>
<gene>
    <name evidence="1" type="ORF">PFISCL1PPCAC_25679</name>
</gene>
<dbReference type="EMBL" id="BTSY01000006">
    <property type="protein sequence ID" value="GMT34382.1"/>
    <property type="molecule type" value="Genomic_DNA"/>
</dbReference>
<dbReference type="Proteomes" id="UP001432322">
    <property type="component" value="Unassembled WGS sequence"/>
</dbReference>
<evidence type="ECO:0000313" key="1">
    <source>
        <dbReference type="EMBL" id="GMT34382.1"/>
    </source>
</evidence>
<accession>A0AAV5WTI3</accession>
<evidence type="ECO:0000313" key="2">
    <source>
        <dbReference type="Proteomes" id="UP001432322"/>
    </source>
</evidence>
<keyword evidence="2" id="KW-1185">Reference proteome</keyword>
<reference evidence="1" key="1">
    <citation type="submission" date="2023-10" db="EMBL/GenBank/DDBJ databases">
        <title>Genome assembly of Pristionchus species.</title>
        <authorList>
            <person name="Yoshida K."/>
            <person name="Sommer R.J."/>
        </authorList>
    </citation>
    <scope>NUCLEOTIDE SEQUENCE</scope>
    <source>
        <strain evidence="1">RS5133</strain>
    </source>
</reference>
<sequence length="101" mass="11971">MGICKWRLTAREHTSIYYREKIFHVFRQILDVSEDGIALQSISLYTNEHLKDFETIAIDNLSTYFRVQASHPFQSSEPVDLAERGHPWWRSNIVPEYKLDD</sequence>
<proteinExistence type="predicted"/>
<comment type="caution">
    <text evidence="1">The sequence shown here is derived from an EMBL/GenBank/DDBJ whole genome shotgun (WGS) entry which is preliminary data.</text>
</comment>
<protein>
    <submittedName>
        <fullName evidence="1">Uncharacterized protein</fullName>
    </submittedName>
</protein>
<organism evidence="1 2">
    <name type="scientific">Pristionchus fissidentatus</name>
    <dbReference type="NCBI Taxonomy" id="1538716"/>
    <lineage>
        <taxon>Eukaryota</taxon>
        <taxon>Metazoa</taxon>
        <taxon>Ecdysozoa</taxon>
        <taxon>Nematoda</taxon>
        <taxon>Chromadorea</taxon>
        <taxon>Rhabditida</taxon>
        <taxon>Rhabditina</taxon>
        <taxon>Diplogasteromorpha</taxon>
        <taxon>Diplogasteroidea</taxon>
        <taxon>Neodiplogasteridae</taxon>
        <taxon>Pristionchus</taxon>
    </lineage>
</organism>